<dbReference type="Proteomes" id="UP000075221">
    <property type="component" value="Chromosome"/>
</dbReference>
<dbReference type="Pfam" id="PF01381">
    <property type="entry name" value="HTH_3"/>
    <property type="match status" value="1"/>
</dbReference>
<accession>A0AAC9AN78</accession>
<organism evidence="2 4">
    <name type="scientific">Acidipropionibacterium acidipropionici</name>
    <dbReference type="NCBI Taxonomy" id="1748"/>
    <lineage>
        <taxon>Bacteria</taxon>
        <taxon>Bacillati</taxon>
        <taxon>Actinomycetota</taxon>
        <taxon>Actinomycetes</taxon>
        <taxon>Propionibacteriales</taxon>
        <taxon>Propionibacteriaceae</taxon>
        <taxon>Acidipropionibacterium</taxon>
    </lineage>
</organism>
<evidence type="ECO:0000313" key="4">
    <source>
        <dbReference type="Proteomes" id="UP000075221"/>
    </source>
</evidence>
<evidence type="ECO:0000313" key="2">
    <source>
        <dbReference type="EMBL" id="AMS04842.1"/>
    </source>
</evidence>
<dbReference type="CDD" id="cd00093">
    <property type="entry name" value="HTH_XRE"/>
    <property type="match status" value="1"/>
</dbReference>
<evidence type="ECO:0000259" key="1">
    <source>
        <dbReference type="PROSITE" id="PS50943"/>
    </source>
</evidence>
<protein>
    <recommendedName>
        <fullName evidence="1">HTH cro/C1-type domain-containing protein</fullName>
    </recommendedName>
</protein>
<proteinExistence type="predicted"/>
<dbReference type="EMBL" id="CP015970">
    <property type="protein sequence ID" value="AOZ46326.1"/>
    <property type="molecule type" value="Genomic_DNA"/>
</dbReference>
<dbReference type="PROSITE" id="PS50943">
    <property type="entry name" value="HTH_CROC1"/>
    <property type="match status" value="1"/>
</dbReference>
<name>A0AAC9AN78_9ACTN</name>
<dbReference type="InterPro" id="IPR001387">
    <property type="entry name" value="Cro/C1-type_HTH"/>
</dbReference>
<feature type="domain" description="HTH cro/C1-type" evidence="1">
    <location>
        <begin position="19"/>
        <end position="71"/>
    </location>
</feature>
<sequence>MARQPIGVRSAITQIGENLRHWRRLLHLSRRELARRADVSESTLTRLESGQGASLDNLLKVARALGVLGEVTESTSPWASERGQLLAGAELDRRSAP</sequence>
<reference evidence="3 5" key="1">
    <citation type="journal article" date="2016" name="Plant Dis.">
        <title>Improved production of propionic acid using genome shuffling.</title>
        <authorList>
            <person name="Luna-Flores C.H."/>
            <person name="Palfreyman R.W."/>
            <person name="Kromer J.O."/>
            <person name="Nielsen L.K."/>
            <person name="Marcellin E."/>
        </authorList>
    </citation>
    <scope>NUCLEOTIDE SEQUENCE [LARGE SCALE GENOMIC DNA]</scope>
    <source>
        <strain evidence="3 5">F3E8</strain>
    </source>
</reference>
<dbReference type="Gene3D" id="1.10.260.40">
    <property type="entry name" value="lambda repressor-like DNA-binding domains"/>
    <property type="match status" value="1"/>
</dbReference>
<evidence type="ECO:0000313" key="5">
    <source>
        <dbReference type="Proteomes" id="UP000178666"/>
    </source>
</evidence>
<dbReference type="GO" id="GO:0003677">
    <property type="term" value="F:DNA binding"/>
    <property type="evidence" value="ECO:0007669"/>
    <property type="project" value="InterPro"/>
</dbReference>
<dbReference type="AlphaFoldDB" id="A0AAC9AN78"/>
<gene>
    <name evidence="3" type="ORF">A8L58_05915</name>
    <name evidence="2" type="ORF">AXH35_04450</name>
</gene>
<dbReference type="SUPFAM" id="SSF47413">
    <property type="entry name" value="lambda repressor-like DNA-binding domains"/>
    <property type="match status" value="1"/>
</dbReference>
<keyword evidence="5" id="KW-1185">Reference proteome</keyword>
<dbReference type="SMART" id="SM00530">
    <property type="entry name" value="HTH_XRE"/>
    <property type="match status" value="1"/>
</dbReference>
<reference evidence="2 4" key="2">
    <citation type="submission" date="2016-02" db="EMBL/GenBank/DDBJ databases">
        <title>Complete Genome Sequence of Propionibacterium acidipropionici ATCC 55737.</title>
        <authorList>
            <person name="Luna Flores C.H."/>
            <person name="Nielsen L.K."/>
            <person name="Marcellin E."/>
        </authorList>
    </citation>
    <scope>NUCLEOTIDE SEQUENCE [LARGE SCALE GENOMIC DNA]</scope>
    <source>
        <strain evidence="2 4">ATCC 55737</strain>
    </source>
</reference>
<dbReference type="RefSeq" id="WP_062819194.1">
    <property type="nucleotide sequence ID" value="NZ_CP014352.1"/>
</dbReference>
<dbReference type="EMBL" id="CP014352">
    <property type="protein sequence ID" value="AMS04842.1"/>
    <property type="molecule type" value="Genomic_DNA"/>
</dbReference>
<evidence type="ECO:0000313" key="3">
    <source>
        <dbReference type="EMBL" id="AOZ46326.1"/>
    </source>
</evidence>
<dbReference type="Proteomes" id="UP000178666">
    <property type="component" value="Chromosome"/>
</dbReference>
<dbReference type="InterPro" id="IPR010982">
    <property type="entry name" value="Lambda_DNA-bd_dom_sf"/>
</dbReference>